<feature type="coiled-coil region" evidence="1">
    <location>
        <begin position="131"/>
        <end position="158"/>
    </location>
</feature>
<keyword evidence="1" id="KW-0175">Coiled coil</keyword>
<organism evidence="2 3">
    <name type="scientific">Silvanigrella paludirubra</name>
    <dbReference type="NCBI Taxonomy" id="2499159"/>
    <lineage>
        <taxon>Bacteria</taxon>
        <taxon>Pseudomonadati</taxon>
        <taxon>Bdellovibrionota</taxon>
        <taxon>Oligoflexia</taxon>
        <taxon>Silvanigrellales</taxon>
        <taxon>Silvanigrellaceae</taxon>
        <taxon>Silvanigrella</taxon>
    </lineage>
</organism>
<dbReference type="EMBL" id="WFLM01000004">
    <property type="protein sequence ID" value="KAB8037754.1"/>
    <property type="molecule type" value="Genomic_DNA"/>
</dbReference>
<name>A0A6N6VQC1_9BACT</name>
<dbReference type="Proteomes" id="UP000437748">
    <property type="component" value="Unassembled WGS sequence"/>
</dbReference>
<comment type="caution">
    <text evidence="2">The sequence shown here is derived from an EMBL/GenBank/DDBJ whole genome shotgun (WGS) entry which is preliminary data.</text>
</comment>
<evidence type="ECO:0008006" key="4">
    <source>
        <dbReference type="Google" id="ProtNLM"/>
    </source>
</evidence>
<dbReference type="RefSeq" id="WP_153420831.1">
    <property type="nucleotide sequence ID" value="NZ_WFLM01000004.1"/>
</dbReference>
<accession>A0A6N6VQC1</accession>
<protein>
    <recommendedName>
        <fullName evidence="4">OmpA family protein</fullName>
    </recommendedName>
</protein>
<evidence type="ECO:0000256" key="1">
    <source>
        <dbReference type="SAM" id="Coils"/>
    </source>
</evidence>
<dbReference type="OrthoDB" id="9827119at2"/>
<proteinExistence type="predicted"/>
<keyword evidence="3" id="KW-1185">Reference proteome</keyword>
<gene>
    <name evidence="2" type="ORF">GCL60_11310</name>
</gene>
<evidence type="ECO:0000313" key="2">
    <source>
        <dbReference type="EMBL" id="KAB8037754.1"/>
    </source>
</evidence>
<sequence>MGTKLIKIGTLFCFVTFPISIYASEEFNCIIEFENNSSVNFINKNNLDECFDKLNNKDIKAATIISSASLTGTKNHNFILSKERSITLERIVKLKYPDILIKKISMGENKDLGRKNEIVFIINDESDKKRISELSQSLEDLKLKNQQYEINKEINEKQRLASIDNEIEQNKKNEKKNAFFNENPNFRVAIRTGMDTVVDGRYLNYLSGGAEFAWINRNTFIRPEVGVKFMSSISGVKINEQEVTNIMNAYGFLGGGIGLKGFVTGARLLLGNEWIDINNKTEKINEFAIGGEGRVGYEWEKGISLFASYALTKRIQMIGADIGYSF</sequence>
<dbReference type="AlphaFoldDB" id="A0A6N6VQC1"/>
<reference evidence="2 3" key="1">
    <citation type="submission" date="2019-10" db="EMBL/GenBank/DDBJ databases">
        <title>New species of Slilvanegrellaceae.</title>
        <authorList>
            <person name="Pitt A."/>
            <person name="Hahn M.W."/>
        </authorList>
    </citation>
    <scope>NUCLEOTIDE SEQUENCE [LARGE SCALE GENOMIC DNA]</scope>
    <source>
        <strain evidence="2 3">SP-Ram-0.45-NSY-1</strain>
    </source>
</reference>
<evidence type="ECO:0000313" key="3">
    <source>
        <dbReference type="Proteomes" id="UP000437748"/>
    </source>
</evidence>